<dbReference type="Gramene" id="arahy.Tifrunner.gnm2.ann2.Ah09g196100.1">
    <property type="protein sequence ID" value="arahy.Tifrunner.gnm2.ann2.Ah09g196100.1-CDS"/>
    <property type="gene ID" value="arahy.Tifrunner.gnm2.ann2.Ah09g196100"/>
</dbReference>
<protein>
    <recommendedName>
        <fullName evidence="2">WIYLD domain-containing protein</fullName>
    </recommendedName>
</protein>
<evidence type="ECO:0000313" key="3">
    <source>
        <dbReference type="EMBL" id="RYR39042.1"/>
    </source>
</evidence>
<accession>A0A445BK44</accession>
<dbReference type="PANTHER" id="PTHR34271:SF1">
    <property type="entry name" value="NUCLEOLAR HISTONE METHYLTRANSFERASE-RELATED PROTEIN"/>
    <property type="match status" value="1"/>
</dbReference>
<dbReference type="InterPro" id="IPR018848">
    <property type="entry name" value="WIYLD_domain"/>
</dbReference>
<dbReference type="STRING" id="3818.A0A445BK44"/>
<comment type="caution">
    <text evidence="3">The sequence shown here is derived from an EMBL/GenBank/DDBJ whole genome shotgun (WGS) entry which is preliminary data.</text>
</comment>
<keyword evidence="4" id="KW-1185">Reference proteome</keyword>
<dbReference type="Pfam" id="PF10440">
    <property type="entry name" value="WIYLD"/>
    <property type="match status" value="1"/>
</dbReference>
<feature type="domain" description="WIYLD" evidence="2">
    <location>
        <begin position="7"/>
        <end position="69"/>
    </location>
</feature>
<proteinExistence type="predicted"/>
<dbReference type="PANTHER" id="PTHR34271">
    <property type="entry name" value="NUCLEOLAR HISTONE METHYLTRANSFERASE-RELATED PROTEIN"/>
    <property type="match status" value="1"/>
</dbReference>
<dbReference type="AlphaFoldDB" id="A0A445BK44"/>
<feature type="compositionally biased region" description="Polar residues" evidence="1">
    <location>
        <begin position="91"/>
        <end position="135"/>
    </location>
</feature>
<gene>
    <name evidence="3" type="ORF">Ahy_A09g044437</name>
</gene>
<evidence type="ECO:0000256" key="1">
    <source>
        <dbReference type="SAM" id="MobiDB-lite"/>
    </source>
</evidence>
<dbReference type="InterPro" id="IPR043017">
    <property type="entry name" value="WIYLD_dom_sf"/>
</dbReference>
<feature type="region of interest" description="Disordered" evidence="1">
    <location>
        <begin position="66"/>
        <end position="148"/>
    </location>
</feature>
<dbReference type="OrthoDB" id="1898570at2759"/>
<dbReference type="EMBL" id="SDMP01000009">
    <property type="protein sequence ID" value="RYR39042.1"/>
    <property type="molecule type" value="Genomic_DNA"/>
</dbReference>
<dbReference type="Proteomes" id="UP000289738">
    <property type="component" value="Chromosome A09"/>
</dbReference>
<evidence type="ECO:0000313" key="4">
    <source>
        <dbReference type="Proteomes" id="UP000289738"/>
    </source>
</evidence>
<feature type="compositionally biased region" description="Basic and acidic residues" evidence="1">
    <location>
        <begin position="77"/>
        <end position="89"/>
    </location>
</feature>
<name>A0A445BK44_ARAHY</name>
<reference evidence="3 4" key="1">
    <citation type="submission" date="2019-01" db="EMBL/GenBank/DDBJ databases">
        <title>Sequencing of cultivated peanut Arachis hypogaea provides insights into genome evolution and oil improvement.</title>
        <authorList>
            <person name="Chen X."/>
        </authorList>
    </citation>
    <scope>NUCLEOTIDE SEQUENCE [LARGE SCALE GENOMIC DNA]</scope>
    <source>
        <strain evidence="4">cv. Fuhuasheng</strain>
        <tissue evidence="3">Leaves</tissue>
    </source>
</reference>
<evidence type="ECO:0000259" key="2">
    <source>
        <dbReference type="Pfam" id="PF10440"/>
    </source>
</evidence>
<organism evidence="3 4">
    <name type="scientific">Arachis hypogaea</name>
    <name type="common">Peanut</name>
    <dbReference type="NCBI Taxonomy" id="3818"/>
    <lineage>
        <taxon>Eukaryota</taxon>
        <taxon>Viridiplantae</taxon>
        <taxon>Streptophyta</taxon>
        <taxon>Embryophyta</taxon>
        <taxon>Tracheophyta</taxon>
        <taxon>Spermatophyta</taxon>
        <taxon>Magnoliopsida</taxon>
        <taxon>eudicotyledons</taxon>
        <taxon>Gunneridae</taxon>
        <taxon>Pentapetalae</taxon>
        <taxon>rosids</taxon>
        <taxon>fabids</taxon>
        <taxon>Fabales</taxon>
        <taxon>Fabaceae</taxon>
        <taxon>Papilionoideae</taxon>
        <taxon>50 kb inversion clade</taxon>
        <taxon>dalbergioids sensu lato</taxon>
        <taxon>Dalbergieae</taxon>
        <taxon>Pterocarpus clade</taxon>
        <taxon>Arachis</taxon>
    </lineage>
</organism>
<dbReference type="Gene3D" id="1.10.8.850">
    <property type="entry name" value="Histone-lysine N methyltransferase , C-terminal domain-like"/>
    <property type="match status" value="1"/>
</dbReference>
<sequence>MAPRRSNKKRETRMDAAIDAMAVMGFESKLVRSTVNHLIKNVYGSDGWPFIEADGYKELIECLISDQEQQQPPNALSEDKEENREDGHSEASPSACSNRTPFQPCSNTENTDGALTVNQTVDTVSASSHTNNQPSFKAVDSASATGETHDQLPIVESAETPPAVNHLLIVDSVETPASINQLPIVKSEDAVPEENKSNFRLAYSPPLKIEVPPPMENFGCKKRKPCYGWISDDDDDEEEEEEKKLIELPPASMSKVRTMLVNERVN</sequence>